<dbReference type="Gene3D" id="2.40.30.10">
    <property type="entry name" value="Translation factors"/>
    <property type="match status" value="1"/>
</dbReference>
<dbReference type="CDD" id="cd00207">
    <property type="entry name" value="fer2"/>
    <property type="match status" value="1"/>
</dbReference>
<keyword evidence="4" id="KW-1185">Reference proteome</keyword>
<gene>
    <name evidence="3" type="ORF">NA8A_14761</name>
</gene>
<dbReference type="PANTHER" id="PTHR47354:SF5">
    <property type="entry name" value="PROTEIN RFBI"/>
    <property type="match status" value="1"/>
</dbReference>
<dbReference type="PATRIC" id="fig|1231190.3.peg.3061"/>
<dbReference type="AlphaFoldDB" id="K2P289"/>
<dbReference type="InterPro" id="IPR001041">
    <property type="entry name" value="2Fe-2S_ferredoxin-type"/>
</dbReference>
<feature type="domain" description="FAD-binding FR-type" evidence="2">
    <location>
        <begin position="101"/>
        <end position="200"/>
    </location>
</feature>
<dbReference type="PANTHER" id="PTHR47354">
    <property type="entry name" value="NADH OXIDOREDUCTASE HCR"/>
    <property type="match status" value="1"/>
</dbReference>
<comment type="caution">
    <text evidence="3">The sequence shown here is derived from an EMBL/GenBank/DDBJ whole genome shotgun (WGS) entry which is preliminary data.</text>
</comment>
<dbReference type="InterPro" id="IPR006058">
    <property type="entry name" value="2Fe2S_fd_BS"/>
</dbReference>
<dbReference type="PROSITE" id="PS00197">
    <property type="entry name" value="2FE2S_FER_1"/>
    <property type="match status" value="1"/>
</dbReference>
<dbReference type="Proteomes" id="UP000007374">
    <property type="component" value="Unassembled WGS sequence"/>
</dbReference>
<dbReference type="InterPro" id="IPR036010">
    <property type="entry name" value="2Fe-2S_ferredoxin-like_sf"/>
</dbReference>
<dbReference type="SUPFAM" id="SSF52343">
    <property type="entry name" value="Ferredoxin reductase-like, C-terminal NADP-linked domain"/>
    <property type="match status" value="1"/>
</dbReference>
<dbReference type="InterPro" id="IPR050415">
    <property type="entry name" value="MRET"/>
</dbReference>
<dbReference type="GO" id="GO:0051537">
    <property type="term" value="F:2 iron, 2 sulfur cluster binding"/>
    <property type="evidence" value="ECO:0007669"/>
    <property type="project" value="InterPro"/>
</dbReference>
<dbReference type="PRINTS" id="PR00410">
    <property type="entry name" value="PHEHYDRXLASE"/>
</dbReference>
<sequence>MAKRIDIRQAARSILVPEGKTILEAALEEGIAYPHGCRSGRCGSCKSRLLDGKVDLLPHTPFSLTDEERAQGLILACRALPLADCGVAWLDEAEEQSDIPIQTYRTKVAAVDHLTHDIRKIRLEVAIGEAVSFKAGQYAQVRFNGVPARDYSMANQPGRSHFEFYIRHVPGGAASEHAVGTLRVGDKVLVRGPLGSAFLREQHTGPILAVAGGSGLAPIKSIVEMALASGLRQPIHLYFGARTARDLYLTEHFGLLASTYGNFEFVPVLSEERGSARFRKGFVTTAIAEDLPDLDGWKAYMAGPPAMIETAGSLLQDRGVRNEDIHADVFFTPEDTTI</sequence>
<dbReference type="eggNOG" id="COG1018">
    <property type="taxonomic scope" value="Bacteria"/>
</dbReference>
<dbReference type="InterPro" id="IPR017938">
    <property type="entry name" value="Riboflavin_synthase-like_b-brl"/>
</dbReference>
<accession>K2P289</accession>
<dbReference type="CDD" id="cd06187">
    <property type="entry name" value="O2ase_reductase_like"/>
    <property type="match status" value="1"/>
</dbReference>
<dbReference type="STRING" id="721133.SAMN05216176_11015"/>
<dbReference type="OrthoDB" id="9792185at2"/>
<dbReference type="PROSITE" id="PS51384">
    <property type="entry name" value="FAD_FR"/>
    <property type="match status" value="1"/>
</dbReference>
<dbReference type="EMBL" id="AMSI01000010">
    <property type="protein sequence ID" value="EKF41481.1"/>
    <property type="molecule type" value="Genomic_DNA"/>
</dbReference>
<feature type="domain" description="2Fe-2S ferredoxin-type" evidence="1">
    <location>
        <begin position="3"/>
        <end position="93"/>
    </location>
</feature>
<dbReference type="Gene3D" id="3.40.50.80">
    <property type="entry name" value="Nucleotide-binding domain of ferredoxin-NADP reductase (FNR) module"/>
    <property type="match status" value="1"/>
</dbReference>
<evidence type="ECO:0000259" key="2">
    <source>
        <dbReference type="PROSITE" id="PS51384"/>
    </source>
</evidence>
<dbReference type="InterPro" id="IPR008333">
    <property type="entry name" value="Cbr1-like_FAD-bd_dom"/>
</dbReference>
<dbReference type="eggNOG" id="COG0543">
    <property type="taxonomic scope" value="Bacteria"/>
</dbReference>
<dbReference type="InterPro" id="IPR001433">
    <property type="entry name" value="OxRdtase_FAD/NAD-bd"/>
</dbReference>
<evidence type="ECO:0000259" key="1">
    <source>
        <dbReference type="PROSITE" id="PS51085"/>
    </source>
</evidence>
<organism evidence="3 4">
    <name type="scientific">Nitratireductor indicus C115</name>
    <dbReference type="NCBI Taxonomy" id="1231190"/>
    <lineage>
        <taxon>Bacteria</taxon>
        <taxon>Pseudomonadati</taxon>
        <taxon>Pseudomonadota</taxon>
        <taxon>Alphaproteobacteria</taxon>
        <taxon>Hyphomicrobiales</taxon>
        <taxon>Phyllobacteriaceae</taxon>
        <taxon>Nitratireductor</taxon>
    </lineage>
</organism>
<dbReference type="Pfam" id="PF00111">
    <property type="entry name" value="Fer2"/>
    <property type="match status" value="1"/>
</dbReference>
<dbReference type="InterPro" id="IPR039261">
    <property type="entry name" value="FNR_nucleotide-bd"/>
</dbReference>
<dbReference type="InterPro" id="IPR012675">
    <property type="entry name" value="Beta-grasp_dom_sf"/>
</dbReference>
<reference evidence="3 4" key="1">
    <citation type="journal article" date="2012" name="J. Bacteriol.">
        <title>Genome Sequence of Nitratireductor indicus Type Strain C115.</title>
        <authorList>
            <person name="Lai Q."/>
            <person name="Li G."/>
            <person name="Yu Z."/>
            <person name="Shao Z."/>
        </authorList>
    </citation>
    <scope>NUCLEOTIDE SEQUENCE [LARGE SCALE GENOMIC DNA]</scope>
    <source>
        <strain evidence="3 4">C115</strain>
    </source>
</reference>
<dbReference type="InterPro" id="IPR017927">
    <property type="entry name" value="FAD-bd_FR_type"/>
</dbReference>
<protein>
    <submittedName>
        <fullName evidence="3">Oxidoreductase FAD-binding subunit</fullName>
    </submittedName>
</protein>
<dbReference type="Gene3D" id="3.10.20.30">
    <property type="match status" value="1"/>
</dbReference>
<dbReference type="SUPFAM" id="SSF63380">
    <property type="entry name" value="Riboflavin synthase domain-like"/>
    <property type="match status" value="1"/>
</dbReference>
<evidence type="ECO:0000313" key="4">
    <source>
        <dbReference type="Proteomes" id="UP000007374"/>
    </source>
</evidence>
<dbReference type="GO" id="GO:0016491">
    <property type="term" value="F:oxidoreductase activity"/>
    <property type="evidence" value="ECO:0007669"/>
    <property type="project" value="InterPro"/>
</dbReference>
<name>K2P289_9HYPH</name>
<dbReference type="RefSeq" id="WP_009451134.1">
    <property type="nucleotide sequence ID" value="NZ_AMSI01000010.1"/>
</dbReference>
<dbReference type="PROSITE" id="PS51085">
    <property type="entry name" value="2FE2S_FER_2"/>
    <property type="match status" value="1"/>
</dbReference>
<evidence type="ECO:0000313" key="3">
    <source>
        <dbReference type="EMBL" id="EKF41481.1"/>
    </source>
</evidence>
<dbReference type="SUPFAM" id="SSF54292">
    <property type="entry name" value="2Fe-2S ferredoxin-like"/>
    <property type="match status" value="1"/>
</dbReference>
<dbReference type="Pfam" id="PF00970">
    <property type="entry name" value="FAD_binding_6"/>
    <property type="match status" value="1"/>
</dbReference>
<dbReference type="Pfam" id="PF00175">
    <property type="entry name" value="NAD_binding_1"/>
    <property type="match status" value="1"/>
</dbReference>
<proteinExistence type="predicted"/>